<dbReference type="STRING" id="29139.ENSVURP00010030718"/>
<reference evidence="8" key="3">
    <citation type="submission" date="2025-09" db="UniProtKB">
        <authorList>
            <consortium name="Ensembl"/>
        </authorList>
    </citation>
    <scope>IDENTIFICATION</scope>
</reference>
<gene>
    <name evidence="8" type="primary">LOC114032671</name>
</gene>
<sequence length="169" mass="18917">MLLPVALKSHLAKHSILKHMEPKSEEEIIAEDYDDDPVDYEGTRIKSMLPNWYKAFVPVCALPYYWNVETDLVSWLNPHDPSSVITKATKKLRSNLDPKDKLDHELDPMDLSAYSDAPRGTWSTGRKKNEAKAGADTTAAGLLFQQRPYPSPGSVLRPNAEALGAKQQD</sequence>
<dbReference type="PANTHER" id="PTHR21737">
    <property type="entry name" value="POLYGLUTAMINE BINDING PROTEIN 1/MARVEL MEMBRANE-ASSOCIATING DOMAIN CONTAINING 3"/>
    <property type="match status" value="1"/>
</dbReference>
<dbReference type="Ensembl" id="ENSVURT00010034975.1">
    <property type="protein sequence ID" value="ENSVURP00010030718.1"/>
    <property type="gene ID" value="ENSVURG00010023489.1"/>
</dbReference>
<dbReference type="GO" id="GO:0000380">
    <property type="term" value="P:alternative mRNA splicing, via spliceosome"/>
    <property type="evidence" value="ECO:0007669"/>
    <property type="project" value="TreeGrafter"/>
</dbReference>
<keyword evidence="9" id="KW-1185">Reference proteome</keyword>
<evidence type="ECO:0000256" key="4">
    <source>
        <dbReference type="ARBA" id="ARBA00023015"/>
    </source>
</evidence>
<feature type="region of interest" description="Disordered" evidence="7">
    <location>
        <begin position="96"/>
        <end position="169"/>
    </location>
</feature>
<feature type="compositionally biased region" description="Basic and acidic residues" evidence="7">
    <location>
        <begin position="96"/>
        <end position="107"/>
    </location>
</feature>
<proteinExistence type="predicted"/>
<evidence type="ECO:0000256" key="2">
    <source>
        <dbReference type="ARBA" id="ARBA00022553"/>
    </source>
</evidence>
<name>A0A4X2M364_VOMUR</name>
<dbReference type="GO" id="GO:0005737">
    <property type="term" value="C:cytoplasm"/>
    <property type="evidence" value="ECO:0007669"/>
    <property type="project" value="TreeGrafter"/>
</dbReference>
<protein>
    <recommendedName>
        <fullName evidence="10">Polyglutamine tract-binding protein 1</fullName>
    </recommendedName>
</protein>
<evidence type="ECO:0000256" key="6">
    <source>
        <dbReference type="ARBA" id="ARBA00023242"/>
    </source>
</evidence>
<dbReference type="PANTHER" id="PTHR21737:SF3">
    <property type="entry name" value="POLYGLUTAMINE-BINDING PROTEIN 1"/>
    <property type="match status" value="1"/>
</dbReference>
<organism evidence="8 9">
    <name type="scientific">Vombatus ursinus</name>
    <name type="common">Common wombat</name>
    <dbReference type="NCBI Taxonomy" id="29139"/>
    <lineage>
        <taxon>Eukaryota</taxon>
        <taxon>Metazoa</taxon>
        <taxon>Chordata</taxon>
        <taxon>Craniata</taxon>
        <taxon>Vertebrata</taxon>
        <taxon>Euteleostomi</taxon>
        <taxon>Mammalia</taxon>
        <taxon>Metatheria</taxon>
        <taxon>Diprotodontia</taxon>
        <taxon>Vombatidae</taxon>
        <taxon>Vombatus</taxon>
    </lineage>
</organism>
<keyword evidence="2" id="KW-0597">Phosphoprotein</keyword>
<evidence type="ECO:0000256" key="1">
    <source>
        <dbReference type="ARBA" id="ARBA00004123"/>
    </source>
</evidence>
<evidence type="ECO:0000256" key="5">
    <source>
        <dbReference type="ARBA" id="ARBA00023163"/>
    </source>
</evidence>
<dbReference type="GeneTree" id="ENSGT00950000183102"/>
<evidence type="ECO:0000256" key="7">
    <source>
        <dbReference type="SAM" id="MobiDB-lite"/>
    </source>
</evidence>
<keyword evidence="6" id="KW-0539">Nucleus</keyword>
<dbReference type="AlphaFoldDB" id="A0A4X2M364"/>
<evidence type="ECO:0008006" key="10">
    <source>
        <dbReference type="Google" id="ProtNLM"/>
    </source>
</evidence>
<evidence type="ECO:0000256" key="3">
    <source>
        <dbReference type="ARBA" id="ARBA00022737"/>
    </source>
</evidence>
<dbReference type="Proteomes" id="UP000314987">
    <property type="component" value="Unassembled WGS sequence"/>
</dbReference>
<evidence type="ECO:0000313" key="8">
    <source>
        <dbReference type="Ensembl" id="ENSVURP00010030718.1"/>
    </source>
</evidence>
<evidence type="ECO:0000313" key="9">
    <source>
        <dbReference type="Proteomes" id="UP000314987"/>
    </source>
</evidence>
<dbReference type="GO" id="GO:0016604">
    <property type="term" value="C:nuclear body"/>
    <property type="evidence" value="ECO:0007669"/>
    <property type="project" value="TreeGrafter"/>
</dbReference>
<reference evidence="9" key="1">
    <citation type="submission" date="2018-12" db="EMBL/GenBank/DDBJ databases">
        <authorList>
            <person name="Yazar S."/>
        </authorList>
    </citation>
    <scope>NUCLEOTIDE SEQUENCE [LARGE SCALE GENOMIC DNA]</scope>
</reference>
<dbReference type="Gene3D" id="3.40.30.10">
    <property type="entry name" value="Glutaredoxin"/>
    <property type="match status" value="1"/>
</dbReference>
<keyword evidence="4" id="KW-0805">Transcription regulation</keyword>
<comment type="subcellular location">
    <subcellularLocation>
        <location evidence="1">Nucleus</location>
    </subcellularLocation>
</comment>
<keyword evidence="3" id="KW-0677">Repeat</keyword>
<accession>A0A4X2M364</accession>
<keyword evidence="5" id="KW-0804">Transcription</keyword>
<reference evidence="8" key="2">
    <citation type="submission" date="2025-08" db="UniProtKB">
        <authorList>
            <consortium name="Ensembl"/>
        </authorList>
    </citation>
    <scope>IDENTIFICATION</scope>
</reference>
<dbReference type="GO" id="GO:0043021">
    <property type="term" value="F:ribonucleoprotein complex binding"/>
    <property type="evidence" value="ECO:0007669"/>
    <property type="project" value="TreeGrafter"/>
</dbReference>